<feature type="region of interest" description="Disordered" evidence="4">
    <location>
        <begin position="1"/>
        <end position="45"/>
    </location>
</feature>
<dbReference type="Gramene" id="KMS98139">
    <property type="protein sequence ID" value="KMS98139"/>
    <property type="gene ID" value="BVRB_4g095260"/>
</dbReference>
<keyword evidence="2" id="KW-0677">Repeat</keyword>
<evidence type="ECO:0000259" key="5">
    <source>
        <dbReference type="Pfam" id="PF21530"/>
    </source>
</evidence>
<organism evidence="6 7">
    <name type="scientific">Beta vulgaris subsp. vulgaris</name>
    <name type="common">Beet</name>
    <dbReference type="NCBI Taxonomy" id="3555"/>
    <lineage>
        <taxon>Eukaryota</taxon>
        <taxon>Viridiplantae</taxon>
        <taxon>Streptophyta</taxon>
        <taxon>Embryophyta</taxon>
        <taxon>Tracheophyta</taxon>
        <taxon>Spermatophyta</taxon>
        <taxon>Magnoliopsida</taxon>
        <taxon>eudicotyledons</taxon>
        <taxon>Gunneridae</taxon>
        <taxon>Pentapetalae</taxon>
        <taxon>Caryophyllales</taxon>
        <taxon>Chenopodiaceae</taxon>
        <taxon>Betoideae</taxon>
        <taxon>Beta</taxon>
    </lineage>
</organism>
<dbReference type="OMA" id="CANIENH"/>
<name>A0A0J8BA02_BETVV</name>
<reference evidence="6 7" key="1">
    <citation type="journal article" date="2014" name="Nature">
        <title>The genome of the recently domesticated crop plant sugar beet (Beta vulgaris).</title>
        <authorList>
            <person name="Dohm J.C."/>
            <person name="Minoche A.E."/>
            <person name="Holtgrawe D."/>
            <person name="Capella-Gutierrez S."/>
            <person name="Zakrzewski F."/>
            <person name="Tafer H."/>
            <person name="Rupp O."/>
            <person name="Sorensen T.R."/>
            <person name="Stracke R."/>
            <person name="Reinhardt R."/>
            <person name="Goesmann A."/>
            <person name="Kraft T."/>
            <person name="Schulz B."/>
            <person name="Stadler P.F."/>
            <person name="Schmidt T."/>
            <person name="Gabaldon T."/>
            <person name="Lehrach H."/>
            <person name="Weisshaar B."/>
            <person name="Himmelbauer H."/>
        </authorList>
    </citation>
    <scope>NUCLEOTIDE SEQUENCE [LARGE SCALE GENOMIC DNA]</scope>
    <source>
        <tissue evidence="6">Taproot</tissue>
    </source>
</reference>
<feature type="region of interest" description="Disordered" evidence="4">
    <location>
        <begin position="414"/>
        <end position="435"/>
    </location>
</feature>
<feature type="repeat" description="WD" evidence="3">
    <location>
        <begin position="1134"/>
        <end position="1169"/>
    </location>
</feature>
<dbReference type="InterPro" id="IPR015943">
    <property type="entry name" value="WD40/YVTN_repeat-like_dom_sf"/>
</dbReference>
<dbReference type="Pfam" id="PF21530">
    <property type="entry name" value="Pif1_2B_dom"/>
    <property type="match status" value="1"/>
</dbReference>
<dbReference type="eggNOG" id="KOG0987">
    <property type="taxonomic scope" value="Eukaryota"/>
</dbReference>
<dbReference type="PROSITE" id="PS00678">
    <property type="entry name" value="WD_REPEATS_1"/>
    <property type="match status" value="2"/>
</dbReference>
<dbReference type="InterPro" id="IPR019775">
    <property type="entry name" value="WD40_repeat_CS"/>
</dbReference>
<dbReference type="Proteomes" id="UP000035740">
    <property type="component" value="Unassembled WGS sequence"/>
</dbReference>
<feature type="compositionally biased region" description="Polar residues" evidence="4">
    <location>
        <begin position="414"/>
        <end position="425"/>
    </location>
</feature>
<protein>
    <recommendedName>
        <fullName evidence="5">DNA helicase Pif1-like 2B domain-containing protein</fullName>
    </recommendedName>
</protein>
<gene>
    <name evidence="6" type="ORF">BVRB_4g095260</name>
</gene>
<dbReference type="CDD" id="cd00200">
    <property type="entry name" value="WD40"/>
    <property type="match status" value="1"/>
</dbReference>
<evidence type="ECO:0000313" key="7">
    <source>
        <dbReference type="Proteomes" id="UP000035740"/>
    </source>
</evidence>
<dbReference type="EMBL" id="KQ090266">
    <property type="protein sequence ID" value="KMS98139.1"/>
    <property type="molecule type" value="Genomic_DNA"/>
</dbReference>
<dbReference type="Gene3D" id="2.130.10.10">
    <property type="entry name" value="YVTN repeat-like/Quinoprotein amine dehydrogenase"/>
    <property type="match status" value="1"/>
</dbReference>
<dbReference type="SUPFAM" id="SSF52540">
    <property type="entry name" value="P-loop containing nucleoside triphosphate hydrolases"/>
    <property type="match status" value="1"/>
</dbReference>
<feature type="compositionally biased region" description="Polar residues" evidence="4">
    <location>
        <begin position="71"/>
        <end position="82"/>
    </location>
</feature>
<feature type="region of interest" description="Disordered" evidence="4">
    <location>
        <begin position="62"/>
        <end position="84"/>
    </location>
</feature>
<dbReference type="AlphaFoldDB" id="A0A0J8BA02"/>
<keyword evidence="7" id="KW-1185">Reference proteome</keyword>
<keyword evidence="1 3" id="KW-0853">WD repeat</keyword>
<dbReference type="PROSITE" id="PS50082">
    <property type="entry name" value="WD_REPEATS_2"/>
    <property type="match status" value="4"/>
</dbReference>
<dbReference type="InterPro" id="IPR049163">
    <property type="entry name" value="Pif1-like_2B_dom"/>
</dbReference>
<feature type="repeat" description="WD" evidence="3">
    <location>
        <begin position="1040"/>
        <end position="1081"/>
    </location>
</feature>
<evidence type="ECO:0000256" key="3">
    <source>
        <dbReference type="PROSITE-ProRule" id="PRU00221"/>
    </source>
</evidence>
<dbReference type="SMART" id="SM00320">
    <property type="entry name" value="WD40"/>
    <property type="match status" value="4"/>
</dbReference>
<evidence type="ECO:0000256" key="2">
    <source>
        <dbReference type="ARBA" id="ARBA00022737"/>
    </source>
</evidence>
<evidence type="ECO:0000256" key="1">
    <source>
        <dbReference type="ARBA" id="ARBA00022574"/>
    </source>
</evidence>
<dbReference type="InterPro" id="IPR001680">
    <property type="entry name" value="WD40_rpt"/>
</dbReference>
<proteinExistence type="predicted"/>
<accession>A0A0J8BA02</accession>
<sequence length="1181" mass="135992">MDENEREKLEQQRRKWSDKKRRQRQSLTPEQRGHEKAKRQSNYARVIRENVDASQEIRPQTAFGQGHGMIQNRNDASNSSQVRRPMTDITNYDHIVNGDGRQIHNSHPIGELRSLDTCANIENHIQLPNESYGDFEDGHNLPNPFFCVGESSRTNADILEPITEAIAIPHLVEIERDSCLPDPLFEIDNNMRSHANNISSLISDDVRVWKVGRHGYRNCARNYTESQGVPIFNLPTMTTCPHCQARLFRSESPELCCLNGKVNLPELPLSTDLLDLFSDQSDNGIHFRENIRKYNHVFAFTSMGVEIDDELANARQGVYTYRAQMSIYHRIGGLLPLNSNDRPRFLQLYIYDTDHENENRAAENSSLRIDIIDRIKNILNAHNPFVHNLRHLAQRTDIHECKFVIKEQPANNRQYSMPSASQGNDSYPLYRRREDRPPVPLRQNSRIKVDNRWVVPYNPFLLLKYDCHVNLEICSSIKCVKYLYKYIHKGSDRVSMEVKNGDEIAQYVDARWICAPEAFWKIYKFPLTRMYPSVDRLQVHLPNMHQVRFEENCLISDVLEDPRNSRTMLTQFFKMNETDPGARRFLYREFPEHYRWIKSRCEWQIRRSNQRVIGRLYVASPLEGERFYMRLLLNHVRGPQSFEHLRTVNGVTQPTFRAAAESLGLIESDESIRQCLLEASFVRMPSSLRRLFATILVYCQPTGLRALWDEFFTYMVEDYPSSSTTTNNGVLTHKLLQDLDRLLRPLRKRISDFTELPSLPESTEDIDDLPAIMEEYFSVPVPEEDLTILHLRENMRTRDDSAFATRLLSIGNGDEPTVSDHMIKLPNHMVIPSTDDVSIEMLIDQVFPNLSQHVGEGKYMVERAIITPLNEDADKINDKVVEKFLGEGKTYYSIDSVPEDRRNLYQQEFLNSISASGLPPHALTLKPGLPLMLLRNIDPKNGLCNGTRLLCRGLKDHFIDAEILTGHSRGSRVFLPRIPLKSAEDIKLPFELAVLEKKHTRTIRSCAWSPSGKMLATASFDATMAIWADIGGDFEYISNWEGHENEVKCVSWNPSGSLIATCGRDKSVWIWEVEPGNEFECVSVLQGHTQDVKMVQWHPSLDVLFSCSYDNSIKIWAEDGDDDWHCVQTLNEARNGHTSTVWDLSFNASGDKMVTCSDDLTIKVWETDSLHAQSGDGFAPW</sequence>
<dbReference type="OrthoDB" id="687790at2759"/>
<dbReference type="Pfam" id="PF00400">
    <property type="entry name" value="WD40"/>
    <property type="match status" value="4"/>
</dbReference>
<evidence type="ECO:0000256" key="4">
    <source>
        <dbReference type="SAM" id="MobiDB-lite"/>
    </source>
</evidence>
<dbReference type="InterPro" id="IPR027417">
    <property type="entry name" value="P-loop_NTPase"/>
</dbReference>
<dbReference type="InterPro" id="IPR036322">
    <property type="entry name" value="WD40_repeat_dom_sf"/>
</dbReference>
<dbReference type="PANTHER" id="PTHR10492">
    <property type="match status" value="1"/>
</dbReference>
<feature type="domain" description="DNA helicase Pif1-like 2B" evidence="5">
    <location>
        <begin position="908"/>
        <end position="951"/>
    </location>
</feature>
<dbReference type="PROSITE" id="PS50294">
    <property type="entry name" value="WD_REPEATS_REGION"/>
    <property type="match status" value="4"/>
</dbReference>
<feature type="repeat" description="WD" evidence="3">
    <location>
        <begin position="996"/>
        <end position="1027"/>
    </location>
</feature>
<dbReference type="SUPFAM" id="SSF50978">
    <property type="entry name" value="WD40 repeat-like"/>
    <property type="match status" value="1"/>
</dbReference>
<dbReference type="PANTHER" id="PTHR10492:SF94">
    <property type="entry name" value="ATP-DEPENDENT DNA HELICASE"/>
    <property type="match status" value="1"/>
</dbReference>
<evidence type="ECO:0000313" key="6">
    <source>
        <dbReference type="EMBL" id="KMS98139.1"/>
    </source>
</evidence>
<feature type="compositionally biased region" description="Basic and acidic residues" evidence="4">
    <location>
        <begin position="1"/>
        <end position="15"/>
    </location>
</feature>
<feature type="repeat" description="WD" evidence="3">
    <location>
        <begin position="1085"/>
        <end position="1116"/>
    </location>
</feature>